<name>A0A8H4LRG7_9HYPO</name>
<organism evidence="2 3">
    <name type="scientific">Fusarium albosuccineum</name>
    <dbReference type="NCBI Taxonomy" id="1237068"/>
    <lineage>
        <taxon>Eukaryota</taxon>
        <taxon>Fungi</taxon>
        <taxon>Dikarya</taxon>
        <taxon>Ascomycota</taxon>
        <taxon>Pezizomycotina</taxon>
        <taxon>Sordariomycetes</taxon>
        <taxon>Hypocreomycetidae</taxon>
        <taxon>Hypocreales</taxon>
        <taxon>Nectriaceae</taxon>
        <taxon>Fusarium</taxon>
        <taxon>Fusarium decemcellulare species complex</taxon>
    </lineage>
</organism>
<sequence length="111" mass="11887">MAQGSPRHHSLKLSFLNLGHPRQHLDSALPPRESQVAQAGLKRPAVTVACSKQSDLSWDMCIQVQPEHKGCMAMFGYNVLCAGNSSRKTGVCGGDLTEPVTGKVTPDESLS</sequence>
<proteinExistence type="predicted"/>
<evidence type="ECO:0000256" key="1">
    <source>
        <dbReference type="SAM" id="MobiDB-lite"/>
    </source>
</evidence>
<keyword evidence="3" id="KW-1185">Reference proteome</keyword>
<dbReference type="AlphaFoldDB" id="A0A8H4LRG7"/>
<feature type="region of interest" description="Disordered" evidence="1">
    <location>
        <begin position="92"/>
        <end position="111"/>
    </location>
</feature>
<reference evidence="2 3" key="1">
    <citation type="submission" date="2020-01" db="EMBL/GenBank/DDBJ databases">
        <title>Identification and distribution of gene clusters putatively required for synthesis of sphingolipid metabolism inhibitors in phylogenetically diverse species of the filamentous fungus Fusarium.</title>
        <authorList>
            <person name="Kim H.-S."/>
            <person name="Busman M."/>
            <person name="Brown D.W."/>
            <person name="Divon H."/>
            <person name="Uhlig S."/>
            <person name="Proctor R.H."/>
        </authorList>
    </citation>
    <scope>NUCLEOTIDE SEQUENCE [LARGE SCALE GENOMIC DNA]</scope>
    <source>
        <strain evidence="2 3">NRRL 20459</strain>
    </source>
</reference>
<evidence type="ECO:0000313" key="3">
    <source>
        <dbReference type="Proteomes" id="UP000554235"/>
    </source>
</evidence>
<comment type="caution">
    <text evidence="2">The sequence shown here is derived from an EMBL/GenBank/DDBJ whole genome shotgun (WGS) entry which is preliminary data.</text>
</comment>
<gene>
    <name evidence="2" type="ORF">FALBO_356</name>
</gene>
<dbReference type="EMBL" id="JAADYS010000043">
    <property type="protein sequence ID" value="KAF4472744.1"/>
    <property type="molecule type" value="Genomic_DNA"/>
</dbReference>
<protein>
    <submittedName>
        <fullName evidence="2">Uncharacterized protein</fullName>
    </submittedName>
</protein>
<dbReference type="Proteomes" id="UP000554235">
    <property type="component" value="Unassembled WGS sequence"/>
</dbReference>
<accession>A0A8H4LRG7</accession>
<evidence type="ECO:0000313" key="2">
    <source>
        <dbReference type="EMBL" id="KAF4472744.1"/>
    </source>
</evidence>